<dbReference type="PANTHER" id="PTHR43820:SF4">
    <property type="entry name" value="HIGH-AFFINITY BRANCHED-CHAIN AMINO ACID TRANSPORT ATP-BINDING PROTEIN LIVF"/>
    <property type="match status" value="1"/>
</dbReference>
<evidence type="ECO:0000256" key="5">
    <source>
        <dbReference type="ARBA" id="ARBA00022970"/>
    </source>
</evidence>
<dbReference type="SUPFAM" id="SSF52540">
    <property type="entry name" value="P-loop containing nucleoside triphosphate hydrolases"/>
    <property type="match status" value="1"/>
</dbReference>
<dbReference type="CDD" id="cd03224">
    <property type="entry name" value="ABC_TM1139_LivF_branched"/>
    <property type="match status" value="1"/>
</dbReference>
<dbReference type="RefSeq" id="WP_259529264.1">
    <property type="nucleotide sequence ID" value="NZ_JANLCK010000006.1"/>
</dbReference>
<dbReference type="InterPro" id="IPR003439">
    <property type="entry name" value="ABC_transporter-like_ATP-bd"/>
</dbReference>
<dbReference type="GO" id="GO:0016887">
    <property type="term" value="F:ATP hydrolysis activity"/>
    <property type="evidence" value="ECO:0007669"/>
    <property type="project" value="InterPro"/>
</dbReference>
<reference evidence="8" key="1">
    <citation type="submission" date="2022-08" db="EMBL/GenBank/DDBJ databases">
        <authorList>
            <person name="Deng Y."/>
            <person name="Han X.-F."/>
            <person name="Zhang Y.-Q."/>
        </authorList>
    </citation>
    <scope>NUCLEOTIDE SEQUENCE</scope>
    <source>
        <strain evidence="8">CPCC 203407</strain>
    </source>
</reference>
<evidence type="ECO:0000256" key="1">
    <source>
        <dbReference type="ARBA" id="ARBA00005417"/>
    </source>
</evidence>
<proteinExistence type="inferred from homology"/>
<evidence type="ECO:0000256" key="6">
    <source>
        <dbReference type="SAM" id="MobiDB-lite"/>
    </source>
</evidence>
<dbReference type="InterPro" id="IPR003593">
    <property type="entry name" value="AAA+_ATPase"/>
</dbReference>
<evidence type="ECO:0000256" key="3">
    <source>
        <dbReference type="ARBA" id="ARBA00022741"/>
    </source>
</evidence>
<feature type="region of interest" description="Disordered" evidence="6">
    <location>
        <begin position="1"/>
        <end position="21"/>
    </location>
</feature>
<keyword evidence="4 8" id="KW-0067">ATP-binding</keyword>
<evidence type="ECO:0000256" key="2">
    <source>
        <dbReference type="ARBA" id="ARBA00022448"/>
    </source>
</evidence>
<organism evidence="8 9">
    <name type="scientific">Herbiconiux oxytropis</name>
    <dbReference type="NCBI Taxonomy" id="2970915"/>
    <lineage>
        <taxon>Bacteria</taxon>
        <taxon>Bacillati</taxon>
        <taxon>Actinomycetota</taxon>
        <taxon>Actinomycetes</taxon>
        <taxon>Micrococcales</taxon>
        <taxon>Microbacteriaceae</taxon>
        <taxon>Herbiconiux</taxon>
    </lineage>
</organism>
<gene>
    <name evidence="8" type="ORF">N1028_12105</name>
</gene>
<dbReference type="InterPro" id="IPR027417">
    <property type="entry name" value="P-loop_NTPase"/>
</dbReference>
<dbReference type="Gene3D" id="3.40.50.300">
    <property type="entry name" value="P-loop containing nucleotide triphosphate hydrolases"/>
    <property type="match status" value="1"/>
</dbReference>
<comment type="caution">
    <text evidence="8">The sequence shown here is derived from an EMBL/GenBank/DDBJ whole genome shotgun (WGS) entry which is preliminary data.</text>
</comment>
<feature type="domain" description="ABC transporter" evidence="7">
    <location>
        <begin position="25"/>
        <end position="257"/>
    </location>
</feature>
<protein>
    <submittedName>
        <fullName evidence="8">ABC transporter ATP-binding protein</fullName>
    </submittedName>
</protein>
<dbReference type="EMBL" id="JANLCK010000006">
    <property type="protein sequence ID" value="MCS5726635.1"/>
    <property type="molecule type" value="Genomic_DNA"/>
</dbReference>
<dbReference type="PROSITE" id="PS50893">
    <property type="entry name" value="ABC_TRANSPORTER_2"/>
    <property type="match status" value="1"/>
</dbReference>
<accession>A0AA42BTP2</accession>
<dbReference type="AlphaFoldDB" id="A0AA42BTP2"/>
<keyword evidence="5" id="KW-0029">Amino-acid transport</keyword>
<dbReference type="PANTHER" id="PTHR43820">
    <property type="entry name" value="HIGH-AFFINITY BRANCHED-CHAIN AMINO ACID TRANSPORT ATP-BINDING PROTEIN LIVF"/>
    <property type="match status" value="1"/>
</dbReference>
<sequence length="257" mass="26546">MPDTPVNGETPQNAASASARPEPILDVQNLSVAYGGVTAVAGVSFHVGPGELVGVIGPNGAGKSSTLLALAGAVRGKADRLTFEGTSLLGRKPEQIARSGFALVPEGHHIFGALSVSDNLRLGEVARRDRAGLATTREWVLELFPILREFLGRPAGLLSGGQQQQLAIARALLSEPRLLVLDEPSLGLSPTAIDTVFEAIAAVQQAGTAVLLVEQRAQQTVAAAARTHVLGEGRITMTLGPADATDAELLAKAYLGS</sequence>
<keyword evidence="9" id="KW-1185">Reference proteome</keyword>
<dbReference type="InterPro" id="IPR052156">
    <property type="entry name" value="BCAA_Transport_ATP-bd_LivF"/>
</dbReference>
<feature type="compositionally biased region" description="Polar residues" evidence="6">
    <location>
        <begin position="7"/>
        <end position="16"/>
    </location>
</feature>
<dbReference type="SMART" id="SM00382">
    <property type="entry name" value="AAA"/>
    <property type="match status" value="1"/>
</dbReference>
<evidence type="ECO:0000256" key="4">
    <source>
        <dbReference type="ARBA" id="ARBA00022840"/>
    </source>
</evidence>
<evidence type="ECO:0000313" key="9">
    <source>
        <dbReference type="Proteomes" id="UP001165587"/>
    </source>
</evidence>
<evidence type="ECO:0000259" key="7">
    <source>
        <dbReference type="PROSITE" id="PS50893"/>
    </source>
</evidence>
<dbReference type="GO" id="GO:0015658">
    <property type="term" value="F:branched-chain amino acid transmembrane transporter activity"/>
    <property type="evidence" value="ECO:0007669"/>
    <property type="project" value="TreeGrafter"/>
</dbReference>
<dbReference type="Proteomes" id="UP001165587">
    <property type="component" value="Unassembled WGS sequence"/>
</dbReference>
<keyword evidence="2" id="KW-0813">Transport</keyword>
<name>A0AA42BTP2_9MICO</name>
<dbReference type="Pfam" id="PF00005">
    <property type="entry name" value="ABC_tran"/>
    <property type="match status" value="1"/>
</dbReference>
<evidence type="ECO:0000313" key="8">
    <source>
        <dbReference type="EMBL" id="MCS5726635.1"/>
    </source>
</evidence>
<dbReference type="GO" id="GO:0005524">
    <property type="term" value="F:ATP binding"/>
    <property type="evidence" value="ECO:0007669"/>
    <property type="project" value="UniProtKB-KW"/>
</dbReference>
<dbReference type="GO" id="GO:0015807">
    <property type="term" value="P:L-amino acid transport"/>
    <property type="evidence" value="ECO:0007669"/>
    <property type="project" value="TreeGrafter"/>
</dbReference>
<comment type="similarity">
    <text evidence="1">Belongs to the ABC transporter superfamily.</text>
</comment>
<keyword evidence="3" id="KW-0547">Nucleotide-binding</keyword>